<evidence type="ECO:0008006" key="3">
    <source>
        <dbReference type="Google" id="ProtNLM"/>
    </source>
</evidence>
<accession>A0A540R9U7</accession>
<protein>
    <recommendedName>
        <fullName evidence="3">VOC family protein</fullName>
    </recommendedName>
</protein>
<name>A0A540R9U7_9CORY</name>
<keyword evidence="2" id="KW-1185">Reference proteome</keyword>
<comment type="caution">
    <text evidence="1">The sequence shown here is derived from an EMBL/GenBank/DDBJ whole genome shotgun (WGS) entry which is preliminary data.</text>
</comment>
<dbReference type="Proteomes" id="UP000318080">
    <property type="component" value="Unassembled WGS sequence"/>
</dbReference>
<dbReference type="InterPro" id="IPR029068">
    <property type="entry name" value="Glyas_Bleomycin-R_OHBP_Dase"/>
</dbReference>
<organism evidence="1 2">
    <name type="scientific">Corynebacterium phoceense</name>
    <dbReference type="NCBI Taxonomy" id="1686286"/>
    <lineage>
        <taxon>Bacteria</taxon>
        <taxon>Bacillati</taxon>
        <taxon>Actinomycetota</taxon>
        <taxon>Actinomycetes</taxon>
        <taxon>Mycobacteriales</taxon>
        <taxon>Corynebacteriaceae</taxon>
        <taxon>Corynebacterium</taxon>
    </lineage>
</organism>
<proteinExistence type="predicted"/>
<gene>
    <name evidence="1" type="ORF">EJK80_02550</name>
</gene>
<reference evidence="1 2" key="1">
    <citation type="submission" date="2019-06" db="EMBL/GenBank/DDBJ databases">
        <title>Draft genome of C. phoceense Strain 272.</title>
        <authorList>
            <person name="Pacheco L.G.C."/>
            <person name="Barberis C.M."/>
            <person name="Almuzara M.N."/>
            <person name="Traglia G.M."/>
            <person name="Santos C.S."/>
            <person name="Rocha D.J.P.G."/>
            <person name="Aguiar E.R.G.R."/>
            <person name="Vay C.A."/>
        </authorList>
    </citation>
    <scope>NUCLEOTIDE SEQUENCE [LARGE SCALE GENOMIC DNA]</scope>
    <source>
        <strain evidence="1 2">272</strain>
    </source>
</reference>
<dbReference type="AlphaFoldDB" id="A0A540R9U7"/>
<dbReference type="Gene3D" id="3.10.180.10">
    <property type="entry name" value="2,3-Dihydroxybiphenyl 1,2-Dioxygenase, domain 1"/>
    <property type="match status" value="1"/>
</dbReference>
<dbReference type="EMBL" id="VHIR01000002">
    <property type="protein sequence ID" value="TQE44515.1"/>
    <property type="molecule type" value="Genomic_DNA"/>
</dbReference>
<dbReference type="SUPFAM" id="SSF54593">
    <property type="entry name" value="Glyoxalase/Bleomycin resistance protein/Dihydroxybiphenyl dioxygenase"/>
    <property type="match status" value="1"/>
</dbReference>
<sequence length="73" mass="8227">MFFFDGTTREAFTFYHEVLGGDATDIETARGWFEALAKDGRVVLPMGKQQWGDVYGQAEDKFGIFRSVNIPST</sequence>
<evidence type="ECO:0000313" key="2">
    <source>
        <dbReference type="Proteomes" id="UP000318080"/>
    </source>
</evidence>
<evidence type="ECO:0000313" key="1">
    <source>
        <dbReference type="EMBL" id="TQE44515.1"/>
    </source>
</evidence>